<comment type="subcellular location">
    <subcellularLocation>
        <location evidence="1">Cell membrane</location>
    </subcellularLocation>
</comment>
<name>A0ABS4S8M4_9BACI</name>
<evidence type="ECO:0000256" key="2">
    <source>
        <dbReference type="ARBA" id="ARBA00022475"/>
    </source>
</evidence>
<dbReference type="PROSITE" id="PS50111">
    <property type="entry name" value="CHEMOTAXIS_TRANSDUC_2"/>
    <property type="match status" value="1"/>
</dbReference>
<keyword evidence="8" id="KW-0812">Transmembrane</keyword>
<feature type="transmembrane region" description="Helical" evidence="8">
    <location>
        <begin position="183"/>
        <end position="208"/>
    </location>
</feature>
<dbReference type="Proteomes" id="UP001519294">
    <property type="component" value="Unassembled WGS sequence"/>
</dbReference>
<accession>A0ABS4S8M4</accession>
<reference evidence="11 12" key="1">
    <citation type="submission" date="2021-03" db="EMBL/GenBank/DDBJ databases">
        <title>Genomic Encyclopedia of Type Strains, Phase IV (KMG-IV): sequencing the most valuable type-strain genomes for metagenomic binning, comparative biology and taxonomic classification.</title>
        <authorList>
            <person name="Goeker M."/>
        </authorList>
    </citation>
    <scope>NUCLEOTIDE SEQUENCE [LARGE SCALE GENOMIC DNA]</scope>
    <source>
        <strain evidence="11 12">DSM 25790</strain>
    </source>
</reference>
<feature type="domain" description="Methyl-accepting transducer" evidence="9">
    <location>
        <begin position="278"/>
        <end position="528"/>
    </location>
</feature>
<feature type="compositionally biased region" description="Low complexity" evidence="7">
    <location>
        <begin position="526"/>
        <end position="537"/>
    </location>
</feature>
<keyword evidence="2" id="KW-1003">Cell membrane</keyword>
<sequence>MNHFLNFKTIRIKMILGFSIVLILNIFLGVYMFWNLNKVNKSSGDIVNRELPLLIADKQLVSALANEIGAVRGYLLFGDGFYKDLFEKYADEGIKQEEIIKEIGATKEFETLSEQSSQWRETIVHDVFQEYDRGNKEGALQNLSESGPFFDEIINGYQDMAKKRENKIVSMEENNIANGERTLTIVSIVIVLVIVLSLIVAFITSYSISKPLRMVMKRMKRIASGDLSYKPIETRSRDEIGQLIAATNEMTKNTKELLNQIMTVSESVSSHSEELMQTTNEVNASSEQIATTMQELASGAESQANSASDLSSIMGSFTVKVRETRENGECIRQASHEVLNMTDRGSQLMESSNGQMEKVNGIVSDAVDKVDGLDKQAQEISKLVSVIQDISDQTNLLALNAAIEAARAGEHGRGFAIVADEVRKLAEQVSVSVTDITDIVERIQSESSIVVDSLKEGYQEVEEGTIQIRTTSETFHTIKTAIKEMAENINIVSMNLSDIANNSEEMNSSIEDVAAISEESAAGVEQTSAASQQTNSSMEEIDGSSRQLATLAENLNGLVQRFKL</sequence>
<dbReference type="InterPro" id="IPR004089">
    <property type="entry name" value="MCPsignal_dom"/>
</dbReference>
<evidence type="ECO:0000256" key="4">
    <source>
        <dbReference type="ARBA" id="ARBA00023224"/>
    </source>
</evidence>
<evidence type="ECO:0000256" key="8">
    <source>
        <dbReference type="SAM" id="Phobius"/>
    </source>
</evidence>
<dbReference type="SMART" id="SM00304">
    <property type="entry name" value="HAMP"/>
    <property type="match status" value="1"/>
</dbReference>
<dbReference type="PANTHER" id="PTHR32089">
    <property type="entry name" value="METHYL-ACCEPTING CHEMOTAXIS PROTEIN MCPB"/>
    <property type="match status" value="1"/>
</dbReference>
<feature type="domain" description="HAMP" evidence="10">
    <location>
        <begin position="206"/>
        <end position="259"/>
    </location>
</feature>
<dbReference type="RefSeq" id="WP_226371193.1">
    <property type="nucleotide sequence ID" value="NZ_JAGIKX010000015.1"/>
</dbReference>
<evidence type="ECO:0000259" key="9">
    <source>
        <dbReference type="PROSITE" id="PS50111"/>
    </source>
</evidence>
<keyword evidence="4 6" id="KW-0807">Transducer</keyword>
<evidence type="ECO:0000259" key="10">
    <source>
        <dbReference type="PROSITE" id="PS50885"/>
    </source>
</evidence>
<dbReference type="Pfam" id="PF00015">
    <property type="entry name" value="MCPsignal"/>
    <property type="match status" value="1"/>
</dbReference>
<dbReference type="CDD" id="cd06225">
    <property type="entry name" value="HAMP"/>
    <property type="match status" value="1"/>
</dbReference>
<dbReference type="InterPro" id="IPR003660">
    <property type="entry name" value="HAMP_dom"/>
</dbReference>
<evidence type="ECO:0000256" key="6">
    <source>
        <dbReference type="PROSITE-ProRule" id="PRU00284"/>
    </source>
</evidence>
<dbReference type="SMART" id="SM00283">
    <property type="entry name" value="MA"/>
    <property type="match status" value="1"/>
</dbReference>
<dbReference type="PROSITE" id="PS50885">
    <property type="entry name" value="HAMP"/>
    <property type="match status" value="1"/>
</dbReference>
<comment type="similarity">
    <text evidence="5">Belongs to the methyl-accepting chemotaxis (MCP) protein family.</text>
</comment>
<evidence type="ECO:0000256" key="5">
    <source>
        <dbReference type="ARBA" id="ARBA00029447"/>
    </source>
</evidence>
<evidence type="ECO:0000256" key="3">
    <source>
        <dbReference type="ARBA" id="ARBA00023136"/>
    </source>
</evidence>
<comment type="caution">
    <text evidence="11">The sequence shown here is derived from an EMBL/GenBank/DDBJ whole genome shotgun (WGS) entry which is preliminary data.</text>
</comment>
<keyword evidence="8" id="KW-1133">Transmembrane helix</keyword>
<protein>
    <submittedName>
        <fullName evidence="11">Methyl-accepting chemotaxis protein</fullName>
    </submittedName>
</protein>
<evidence type="ECO:0000256" key="1">
    <source>
        <dbReference type="ARBA" id="ARBA00004236"/>
    </source>
</evidence>
<dbReference type="EMBL" id="JAGIKX010000015">
    <property type="protein sequence ID" value="MBP2257846.1"/>
    <property type="molecule type" value="Genomic_DNA"/>
</dbReference>
<keyword evidence="3 8" id="KW-0472">Membrane</keyword>
<dbReference type="Pfam" id="PF00672">
    <property type="entry name" value="HAMP"/>
    <property type="match status" value="1"/>
</dbReference>
<dbReference type="PANTHER" id="PTHR32089:SF112">
    <property type="entry name" value="LYSOZYME-LIKE PROTEIN-RELATED"/>
    <property type="match status" value="1"/>
</dbReference>
<evidence type="ECO:0000313" key="11">
    <source>
        <dbReference type="EMBL" id="MBP2257846.1"/>
    </source>
</evidence>
<dbReference type="CDD" id="cd11386">
    <property type="entry name" value="MCP_signal"/>
    <property type="match status" value="1"/>
</dbReference>
<evidence type="ECO:0000256" key="7">
    <source>
        <dbReference type="SAM" id="MobiDB-lite"/>
    </source>
</evidence>
<gene>
    <name evidence="11" type="ORF">J2Z81_001800</name>
</gene>
<organism evidence="11 12">
    <name type="scientific">Virgibacillus alimentarius</name>
    <dbReference type="NCBI Taxonomy" id="698769"/>
    <lineage>
        <taxon>Bacteria</taxon>
        <taxon>Bacillati</taxon>
        <taxon>Bacillota</taxon>
        <taxon>Bacilli</taxon>
        <taxon>Bacillales</taxon>
        <taxon>Bacillaceae</taxon>
        <taxon>Virgibacillus</taxon>
    </lineage>
</organism>
<dbReference type="Gene3D" id="1.10.287.950">
    <property type="entry name" value="Methyl-accepting chemotaxis protein"/>
    <property type="match status" value="1"/>
</dbReference>
<feature type="region of interest" description="Disordered" evidence="7">
    <location>
        <begin position="521"/>
        <end position="545"/>
    </location>
</feature>
<dbReference type="SUPFAM" id="SSF58104">
    <property type="entry name" value="Methyl-accepting chemotaxis protein (MCP) signaling domain"/>
    <property type="match status" value="1"/>
</dbReference>
<evidence type="ECO:0000313" key="12">
    <source>
        <dbReference type="Proteomes" id="UP001519294"/>
    </source>
</evidence>
<keyword evidence="12" id="KW-1185">Reference proteome</keyword>
<proteinExistence type="inferred from homology"/>
<feature type="transmembrane region" description="Helical" evidence="8">
    <location>
        <begin position="12"/>
        <end position="34"/>
    </location>
</feature>